<evidence type="ECO:0000256" key="1">
    <source>
        <dbReference type="SAM" id="MobiDB-lite"/>
    </source>
</evidence>
<feature type="region of interest" description="Disordered" evidence="1">
    <location>
        <begin position="27"/>
        <end position="54"/>
    </location>
</feature>
<proteinExistence type="predicted"/>
<accession>A0A423V870</accession>
<dbReference type="AlphaFoldDB" id="A0A423V870"/>
<keyword evidence="3" id="KW-1185">Reference proteome</keyword>
<evidence type="ECO:0000313" key="2">
    <source>
        <dbReference type="EMBL" id="ROV87018.1"/>
    </source>
</evidence>
<reference evidence="2 3" key="1">
    <citation type="submission" date="2015-09" db="EMBL/GenBank/DDBJ databases">
        <title>Host preference determinants of Valsa canker pathogens revealed by comparative genomics.</title>
        <authorList>
            <person name="Yin Z."/>
            <person name="Huang L."/>
        </authorList>
    </citation>
    <scope>NUCLEOTIDE SEQUENCE [LARGE SCALE GENOMIC DNA]</scope>
    <source>
        <strain evidence="2 3">YSFL</strain>
    </source>
</reference>
<dbReference type="InterPro" id="IPR034444">
    <property type="entry name" value="Nuo17.8"/>
</dbReference>
<comment type="caution">
    <text evidence="2">The sequence shown here is derived from an EMBL/GenBank/DDBJ whole genome shotgun (WGS) entry which is preliminary data.</text>
</comment>
<dbReference type="STRING" id="252740.A0A423V870"/>
<dbReference type="GO" id="GO:0005739">
    <property type="term" value="C:mitochondrion"/>
    <property type="evidence" value="ECO:0007669"/>
    <property type="project" value="InterPro"/>
</dbReference>
<organism evidence="2 3">
    <name type="scientific">Cytospora chrysosperma</name>
    <name type="common">Cytospora canker fungus</name>
    <name type="synonym">Sphaeria chrysosperma</name>
    <dbReference type="NCBI Taxonomy" id="252740"/>
    <lineage>
        <taxon>Eukaryota</taxon>
        <taxon>Fungi</taxon>
        <taxon>Dikarya</taxon>
        <taxon>Ascomycota</taxon>
        <taxon>Pezizomycotina</taxon>
        <taxon>Sordariomycetes</taxon>
        <taxon>Sordariomycetidae</taxon>
        <taxon>Diaporthales</taxon>
        <taxon>Cytosporaceae</taxon>
        <taxon>Cytospora</taxon>
    </lineage>
</organism>
<dbReference type="EMBL" id="LJZO01000098">
    <property type="protein sequence ID" value="ROV87018.1"/>
    <property type="molecule type" value="Genomic_DNA"/>
</dbReference>
<name>A0A423V870_CYTCH</name>
<dbReference type="Proteomes" id="UP000284375">
    <property type="component" value="Unassembled WGS sequence"/>
</dbReference>
<sequence>MLAVRQRAAYIVQRGARPAITTTTIPTLRQSTRSYASDHGHGDNHHDHHHAPQVAESPGLALYIALGVVGLSIATYSVSRDEGSSLTKWIGSLTSESVNAWDQRNTLRTEIAERAAVDRNIFTSSGNRRGFELRTPELFGSGSPNNVPAGHYVNLDKVTEHYRKQHLDEEERKAKKLAEAKD</sequence>
<feature type="compositionally biased region" description="Basic and acidic residues" evidence="1">
    <location>
        <begin position="36"/>
        <end position="46"/>
    </location>
</feature>
<dbReference type="OrthoDB" id="2120038at2759"/>
<dbReference type="PANTHER" id="PTHR42100:SF1">
    <property type="entry name" value="OXIDOREDUCTASE 178 KDA SUBUNIT, PUTATIVE (AFU_ORTHOLOGUE AFUA_8G04320)-RELATED"/>
    <property type="match status" value="1"/>
</dbReference>
<gene>
    <name evidence="2" type="ORF">VSDG_10069</name>
</gene>
<evidence type="ECO:0000313" key="3">
    <source>
        <dbReference type="Proteomes" id="UP000284375"/>
    </source>
</evidence>
<dbReference type="PANTHER" id="PTHR42100">
    <property type="entry name" value="OXIDOREDUCTASE 178 KDA SUBUNIT, PUTATIVE (AFU_ORTHOLOGUE AFUA_8G04320)-RELATED"/>
    <property type="match status" value="1"/>
</dbReference>
<protein>
    <submittedName>
        <fullName evidence="2">Uncharacterized protein</fullName>
    </submittedName>
</protein>